<evidence type="ECO:0000256" key="3">
    <source>
        <dbReference type="ARBA" id="ARBA00022942"/>
    </source>
</evidence>
<feature type="domain" description="VWFA" evidence="5">
    <location>
        <begin position="5"/>
        <end position="187"/>
    </location>
</feature>
<dbReference type="Gene3D" id="3.40.50.410">
    <property type="entry name" value="von Willebrand factor, type A domain"/>
    <property type="match status" value="1"/>
</dbReference>
<organism evidence="6">
    <name type="scientific">Lygus hesperus</name>
    <name type="common">Western plant bug</name>
    <dbReference type="NCBI Taxonomy" id="30085"/>
    <lineage>
        <taxon>Eukaryota</taxon>
        <taxon>Metazoa</taxon>
        <taxon>Ecdysozoa</taxon>
        <taxon>Arthropoda</taxon>
        <taxon>Hexapoda</taxon>
        <taxon>Insecta</taxon>
        <taxon>Pterygota</taxon>
        <taxon>Neoptera</taxon>
        <taxon>Paraneoptera</taxon>
        <taxon>Hemiptera</taxon>
        <taxon>Heteroptera</taxon>
        <taxon>Panheteroptera</taxon>
        <taxon>Cimicomorpha</taxon>
        <taxon>Miridae</taxon>
        <taxon>Mirini</taxon>
        <taxon>Lygus</taxon>
    </lineage>
</organism>
<feature type="compositionally biased region" description="Low complexity" evidence="4">
    <location>
        <begin position="280"/>
        <end position="291"/>
    </location>
</feature>
<comment type="similarity">
    <text evidence="1">Belongs to the proteasome subunit S5A family.</text>
</comment>
<dbReference type="PROSITE" id="PS50330">
    <property type="entry name" value="UIM"/>
    <property type="match status" value="2"/>
</dbReference>
<feature type="region of interest" description="Disordered" evidence="4">
    <location>
        <begin position="280"/>
        <end position="355"/>
    </location>
</feature>
<dbReference type="InterPro" id="IPR003903">
    <property type="entry name" value="UIM_dom"/>
</dbReference>
<dbReference type="GO" id="GO:0005829">
    <property type="term" value="C:cytosol"/>
    <property type="evidence" value="ECO:0007669"/>
    <property type="project" value="TreeGrafter"/>
</dbReference>
<dbReference type="GO" id="GO:0043161">
    <property type="term" value="P:proteasome-mediated ubiquitin-dependent protein catabolic process"/>
    <property type="evidence" value="ECO:0007669"/>
    <property type="project" value="TreeGrafter"/>
</dbReference>
<dbReference type="Pfam" id="PF13519">
    <property type="entry name" value="VWA_2"/>
    <property type="match status" value="1"/>
</dbReference>
<dbReference type="InterPro" id="IPR036465">
    <property type="entry name" value="vWFA_dom_sf"/>
</dbReference>
<dbReference type="GO" id="GO:0031593">
    <property type="term" value="F:polyubiquitin modification-dependent protein binding"/>
    <property type="evidence" value="ECO:0007669"/>
    <property type="project" value="TreeGrafter"/>
</dbReference>
<proteinExistence type="inferred from homology"/>
<dbReference type="GO" id="GO:0008540">
    <property type="term" value="C:proteasome regulatory particle, base subcomplex"/>
    <property type="evidence" value="ECO:0007669"/>
    <property type="project" value="TreeGrafter"/>
</dbReference>
<evidence type="ECO:0000259" key="5">
    <source>
        <dbReference type="PROSITE" id="PS50234"/>
    </source>
</evidence>
<dbReference type="SMART" id="SM00726">
    <property type="entry name" value="UIM"/>
    <property type="match status" value="2"/>
</dbReference>
<gene>
    <name evidence="6" type="primary">PSMD4</name>
    <name evidence="6" type="ORF">CM83_27567</name>
</gene>
<reference evidence="6" key="2">
    <citation type="submission" date="2014-07" db="EMBL/GenBank/DDBJ databases">
        <authorList>
            <person name="Hull J."/>
        </authorList>
    </citation>
    <scope>NUCLEOTIDE SEQUENCE</scope>
</reference>
<name>A0A0A9WMS5_LYGHE</name>
<protein>
    <recommendedName>
        <fullName evidence="2">26S proteasome non-ATPase regulatory subunit 4</fullName>
    </recommendedName>
</protein>
<dbReference type="PROSITE" id="PS50234">
    <property type="entry name" value="VWFA"/>
    <property type="match status" value="1"/>
</dbReference>
<dbReference type="GO" id="GO:0005634">
    <property type="term" value="C:nucleus"/>
    <property type="evidence" value="ECO:0007669"/>
    <property type="project" value="TreeGrafter"/>
</dbReference>
<dbReference type="InterPro" id="IPR002035">
    <property type="entry name" value="VWF_A"/>
</dbReference>
<feature type="compositionally biased region" description="Polar residues" evidence="4">
    <location>
        <begin position="292"/>
        <end position="328"/>
    </location>
</feature>
<dbReference type="PANTHER" id="PTHR10223">
    <property type="entry name" value="26S PROTEASOME NON-ATPASE REGULATORY SUBUNIT 4"/>
    <property type="match status" value="1"/>
</dbReference>
<dbReference type="InterPro" id="IPR027040">
    <property type="entry name" value="PSMD4"/>
</dbReference>
<evidence type="ECO:0000313" key="6">
    <source>
        <dbReference type="EMBL" id="JAG07808.1"/>
    </source>
</evidence>
<dbReference type="Pfam" id="PF02809">
    <property type="entry name" value="UIM"/>
    <property type="match status" value="2"/>
</dbReference>
<evidence type="ECO:0000256" key="1">
    <source>
        <dbReference type="ARBA" id="ARBA00005574"/>
    </source>
</evidence>
<reference evidence="6" key="1">
    <citation type="journal article" date="2014" name="PLoS ONE">
        <title>Transcriptome-Based Identification of ABC Transporters in the Western Tarnished Plant Bug Lygus hesperus.</title>
        <authorList>
            <person name="Hull J.J."/>
            <person name="Chaney K."/>
            <person name="Geib S.M."/>
            <person name="Fabrick J.A."/>
            <person name="Brent C.S."/>
            <person name="Walsh D."/>
            <person name="Lavine L.C."/>
        </authorList>
    </citation>
    <scope>NUCLEOTIDE SEQUENCE</scope>
</reference>
<sequence>MVIECIVICMDNSEYMRNEDYLPSRLMAQCEAADFIVQAKLRSHPENQVALVTFSNHEVLVHLTTNQAKLLTEMYRVKIGGSVRFQQGLSVAQLVLKHRLVKTHKCRIIAFIGSPVDVSEVEIQNLGKRFKKENVGVDVIRFGGEVSGYKELEQLVATVNGPSGGNSNFIMILPGMNLTDSLVSSNVVGTVHRRETVHFADEDDDDLRAALEMSMRESGVPGTGASGGTQGLPVSAPCPTGIQDGNQLSDEEQLALAIQLSLQQAERDQQMAAIVGPQAIPIPDPQAATTPKEQQTPSPSNQTTEAAATPNDAKTSSSPEGSQGQTKSSKQKDKKHSGASNGGKKDPNSNGKSGS</sequence>
<dbReference type="SUPFAM" id="SSF53300">
    <property type="entry name" value="vWA-like"/>
    <property type="match status" value="1"/>
</dbReference>
<dbReference type="FunFam" id="3.40.50.410:FF:000005">
    <property type="entry name" value="26S proteasome non-ATPase regulatory subunit 4"/>
    <property type="match status" value="1"/>
</dbReference>
<keyword evidence="3 6" id="KW-0647">Proteasome</keyword>
<evidence type="ECO:0000256" key="2">
    <source>
        <dbReference type="ARBA" id="ARBA00014934"/>
    </source>
</evidence>
<accession>A0A0A9WMS5</accession>
<feature type="non-terminal residue" evidence="6">
    <location>
        <position position="355"/>
    </location>
</feature>
<dbReference type="PANTHER" id="PTHR10223:SF0">
    <property type="entry name" value="26S PROTEASOME NON-ATPASE REGULATORY SUBUNIT 4"/>
    <property type="match status" value="1"/>
</dbReference>
<dbReference type="EMBL" id="GBHO01035796">
    <property type="protein sequence ID" value="JAG07808.1"/>
    <property type="molecule type" value="Transcribed_RNA"/>
</dbReference>
<dbReference type="AlphaFoldDB" id="A0A0A9WMS5"/>
<evidence type="ECO:0000256" key="4">
    <source>
        <dbReference type="SAM" id="MobiDB-lite"/>
    </source>
</evidence>